<dbReference type="GO" id="GO:0051536">
    <property type="term" value="F:iron-sulfur cluster binding"/>
    <property type="evidence" value="ECO:0007669"/>
    <property type="project" value="InterPro"/>
</dbReference>
<reference evidence="2 3" key="1">
    <citation type="submission" date="2014-02" db="EMBL/GenBank/DDBJ databases">
        <title>Vibrio fortis Dalian14 Genome Sequencing.</title>
        <authorList>
            <person name="Wang Y."/>
            <person name="Song L."/>
            <person name="Liu G."/>
            <person name="Ding J."/>
        </authorList>
    </citation>
    <scope>NUCLEOTIDE SEQUENCE [LARGE SCALE GENOMIC DNA]</scope>
    <source>
        <strain evidence="2 3">Dalian14</strain>
    </source>
</reference>
<organism evidence="2 3">
    <name type="scientific">Vibrio fortis</name>
    <dbReference type="NCBI Taxonomy" id="212667"/>
    <lineage>
        <taxon>Bacteria</taxon>
        <taxon>Pseudomonadati</taxon>
        <taxon>Pseudomonadota</taxon>
        <taxon>Gammaproteobacteria</taxon>
        <taxon>Vibrionales</taxon>
        <taxon>Vibrionaceae</taxon>
        <taxon>Vibrio</taxon>
    </lineage>
</organism>
<evidence type="ECO:0000256" key="1">
    <source>
        <dbReference type="ARBA" id="ARBA00023002"/>
    </source>
</evidence>
<dbReference type="Pfam" id="PF13510">
    <property type="entry name" value="Fer2_4"/>
    <property type="match status" value="1"/>
</dbReference>
<accession>A0A066UK78</accession>
<dbReference type="InterPro" id="IPR042204">
    <property type="entry name" value="2Fe-2S-bd_N"/>
</dbReference>
<sequence length="99" mass="10900">MKTGSKFQRMVATERSQQTVEFFWEGKPYTAHVGDTIAAALLAAGVDHTRESPQSGAPRAPFCMMGSCFECRVQVNGEHNVQACMNVIEDGMTICRQTN</sequence>
<dbReference type="Proteomes" id="UP000027219">
    <property type="component" value="Unassembled WGS sequence"/>
</dbReference>
<evidence type="ECO:0000313" key="3">
    <source>
        <dbReference type="Proteomes" id="UP000027219"/>
    </source>
</evidence>
<dbReference type="EMBL" id="JFFR01000033">
    <property type="protein sequence ID" value="KDN26257.1"/>
    <property type="molecule type" value="Genomic_DNA"/>
</dbReference>
<gene>
    <name evidence="2" type="ORF">VFDL14_10205</name>
</gene>
<comment type="caution">
    <text evidence="2">The sequence shown here is derived from an EMBL/GenBank/DDBJ whole genome shotgun (WGS) entry which is preliminary data.</text>
</comment>
<keyword evidence="1" id="KW-0560">Oxidoreductase</keyword>
<protein>
    <submittedName>
        <fullName evidence="2">Sarcosine oxidase</fullName>
    </submittedName>
</protein>
<proteinExistence type="predicted"/>
<name>A0A066UK78_9VIBR</name>
<dbReference type="InterPro" id="IPR036010">
    <property type="entry name" value="2Fe-2S_ferredoxin-like_sf"/>
</dbReference>
<keyword evidence="3" id="KW-1185">Reference proteome</keyword>
<dbReference type="GO" id="GO:0016491">
    <property type="term" value="F:oxidoreductase activity"/>
    <property type="evidence" value="ECO:0007669"/>
    <property type="project" value="UniProtKB-KW"/>
</dbReference>
<evidence type="ECO:0000313" key="2">
    <source>
        <dbReference type="EMBL" id="KDN26257.1"/>
    </source>
</evidence>
<dbReference type="OrthoDB" id="573392at2"/>
<dbReference type="SUPFAM" id="SSF54292">
    <property type="entry name" value="2Fe-2S ferredoxin-like"/>
    <property type="match status" value="1"/>
</dbReference>
<dbReference type="STRING" id="212667.VFDL14_10205"/>
<dbReference type="AlphaFoldDB" id="A0A066UK78"/>
<dbReference type="Gene3D" id="3.10.20.440">
    <property type="entry name" value="2Fe-2S iron-sulphur cluster binding domain, sarcosine oxidase, alpha subunit, N-terminal domain"/>
    <property type="match status" value="1"/>
</dbReference>
<dbReference type="RefSeq" id="WP_032553481.1">
    <property type="nucleotide sequence ID" value="NZ_JFFR01000033.1"/>
</dbReference>